<dbReference type="Pfam" id="PF12234">
    <property type="entry name" value="Rav1p_C"/>
    <property type="match status" value="1"/>
</dbReference>
<protein>
    <submittedName>
        <fullName evidence="4">Regulator of (H+)-ATPase in vacuolar membrane</fullName>
    </submittedName>
</protein>
<feature type="region of interest" description="Disordered" evidence="2">
    <location>
        <begin position="897"/>
        <end position="918"/>
    </location>
</feature>
<evidence type="ECO:0000313" key="4">
    <source>
        <dbReference type="EMBL" id="KAJ1724883.1"/>
    </source>
</evidence>
<dbReference type="AlphaFoldDB" id="A0A9W7Y6K0"/>
<feature type="region of interest" description="Disordered" evidence="2">
    <location>
        <begin position="970"/>
        <end position="1001"/>
    </location>
</feature>
<dbReference type="InterPro" id="IPR052208">
    <property type="entry name" value="DmX-like/RAVE_component"/>
</dbReference>
<reference evidence="4" key="1">
    <citation type="submission" date="2022-07" db="EMBL/GenBank/DDBJ databases">
        <title>Phylogenomic reconstructions and comparative analyses of Kickxellomycotina fungi.</title>
        <authorList>
            <person name="Reynolds N.K."/>
            <person name="Stajich J.E."/>
            <person name="Barry K."/>
            <person name="Grigoriev I.V."/>
            <person name="Crous P."/>
            <person name="Smith M.E."/>
        </authorList>
    </citation>
    <scope>NUCLEOTIDE SEQUENCE</scope>
    <source>
        <strain evidence="4">NBRC 32514</strain>
    </source>
</reference>
<gene>
    <name evidence="4" type="primary">RAV1</name>
    <name evidence="4" type="ORF">LPJ53_000881</name>
</gene>
<sequence>MRQDSKALRLAVGDTVGHIFLLDVPSGAPEDSAGCTEALDLHSLWDGHKEPIFHISVDPYGQRVATHSIEGELLVWAQIDLGNGRQQALSRKVALDGSNIRTIAWAPAESEFIAATRKRVYRLVYNQDTAEWSPCAMTLSELKPYDRIFTFPADPIDGASASNSIRSYYISTVESSSRTVQTWQVSSSDRGSVEFIGNLTLSGPDSFDRVSRVMPVAHPFFSRDNIMATFDTSSCKLRIWGIRTDPNLIWFCSKEHRLPFMNVDMIRYNSIDKAAIVSSQEDGSQVVTIWVFSSASRASHYLPAGTIYPHSKTDRVREIRWHLTEYAQTYLGIQWDDRIDIYCQERDLDDTWLCVYTIPAHDYGSHKKIGSFSFTASGEPTFSIDRKLVVCTQNIADGRSLSQAAYDEHGQLPLIHPYVLTELMSWGRVDIARRLLAQLYDYMREKEIDGSRNVPLPTVSLQDLVSEPVQDDEDQGRASGPGSRYSALFGSSVLDEADSSNGLGIASPDFGKFSQDKADYLLEKLAEIKISDISPIDQARLMSIVGTISTSLTKNQPMDGMGIRYLVKLQLLELENKRTRSAAELPYRELNWAMHSSSQAILLQLCRQQQQQQQQQSPGTTAGLTWESARRMGLFVWLSDINVLLSEVEKMARNIFVADGRDPTKCAIFYLALRKQRLLHGLWRTASTHPECGKMLAFLAHDFSEPRWKTAAAKNAYVLLSRQRYLDAATFFLLSDKLLDAATVCIKQLKDIQMAITICRCYEGDNGPVLKEILWKHILPDAFKRQDRWLASLAFGLIGKYDLVLQSLTDDLSRLAQKIDVTVEVSEYATMDVLDTELLILYRSMINHSPFYRAPIVTQAELIAQTITIFECLGAPVMSLVVLEWWRRELYEVTKRSQTSTRMSSSGQAKSSFTADNASADTLDPSSMGIFASFAGFSKPSPAPAPAPGSAAADPLASGLLSMGGSGSMFSSFQPSKPKATASDTNQQISNQNTAKDRADDQSLAVEIEDTPVQYACRVALALQIIEFISRSRPRTFDLDIAKEKQVIADTLRLQLSVFPPAC</sequence>
<evidence type="ECO:0000256" key="1">
    <source>
        <dbReference type="PROSITE-ProRule" id="PRU00221"/>
    </source>
</evidence>
<evidence type="ECO:0000313" key="5">
    <source>
        <dbReference type="Proteomes" id="UP001149813"/>
    </source>
</evidence>
<keyword evidence="1" id="KW-0853">WD repeat</keyword>
<dbReference type="GO" id="GO:0043291">
    <property type="term" value="C:RAVE complex"/>
    <property type="evidence" value="ECO:0007669"/>
    <property type="project" value="TreeGrafter"/>
</dbReference>
<dbReference type="Gene3D" id="2.130.10.10">
    <property type="entry name" value="YVTN repeat-like/Quinoprotein amine dehydrogenase"/>
    <property type="match status" value="1"/>
</dbReference>
<dbReference type="InterPro" id="IPR015943">
    <property type="entry name" value="WD40/YVTN_repeat-like_dom_sf"/>
</dbReference>
<dbReference type="PROSITE" id="PS50082">
    <property type="entry name" value="WD_REPEATS_2"/>
    <property type="match status" value="1"/>
</dbReference>
<organism evidence="4 5">
    <name type="scientific">Coemansia erecta</name>
    <dbReference type="NCBI Taxonomy" id="147472"/>
    <lineage>
        <taxon>Eukaryota</taxon>
        <taxon>Fungi</taxon>
        <taxon>Fungi incertae sedis</taxon>
        <taxon>Zoopagomycota</taxon>
        <taxon>Kickxellomycotina</taxon>
        <taxon>Kickxellomycetes</taxon>
        <taxon>Kickxellales</taxon>
        <taxon>Kickxellaceae</taxon>
        <taxon>Coemansia</taxon>
    </lineage>
</organism>
<comment type="caution">
    <text evidence="4">The sequence shown here is derived from an EMBL/GenBank/DDBJ whole genome shotgun (WGS) entry which is preliminary data.</text>
</comment>
<dbReference type="Proteomes" id="UP001149813">
    <property type="component" value="Unassembled WGS sequence"/>
</dbReference>
<evidence type="ECO:0000259" key="3">
    <source>
        <dbReference type="Pfam" id="PF12234"/>
    </source>
</evidence>
<dbReference type="OrthoDB" id="10261039at2759"/>
<accession>A0A9W7Y6K0</accession>
<dbReference type="InterPro" id="IPR001680">
    <property type="entry name" value="WD40_rpt"/>
</dbReference>
<dbReference type="EMBL" id="JANBOJ010000018">
    <property type="protein sequence ID" value="KAJ1724883.1"/>
    <property type="molecule type" value="Genomic_DNA"/>
</dbReference>
<feature type="repeat" description="WD" evidence="1">
    <location>
        <begin position="45"/>
        <end position="76"/>
    </location>
</feature>
<dbReference type="InterPro" id="IPR022033">
    <property type="entry name" value="Rav1p_C"/>
</dbReference>
<dbReference type="PANTHER" id="PTHR13950">
    <property type="entry name" value="RABCONNECTIN-RELATED"/>
    <property type="match status" value="1"/>
</dbReference>
<dbReference type="PANTHER" id="PTHR13950:SF9">
    <property type="entry name" value="RABCONNECTIN-3A"/>
    <property type="match status" value="1"/>
</dbReference>
<feature type="compositionally biased region" description="Polar residues" evidence="2">
    <location>
        <begin position="982"/>
        <end position="994"/>
    </location>
</feature>
<feature type="domain" description="RAVE complex protein Rav1 C-terminal" evidence="3">
    <location>
        <begin position="249"/>
        <end position="847"/>
    </location>
</feature>
<dbReference type="SUPFAM" id="SSF69322">
    <property type="entry name" value="Tricorn protease domain 2"/>
    <property type="match status" value="1"/>
</dbReference>
<evidence type="ECO:0000256" key="2">
    <source>
        <dbReference type="SAM" id="MobiDB-lite"/>
    </source>
</evidence>
<proteinExistence type="predicted"/>
<dbReference type="GO" id="GO:0007035">
    <property type="term" value="P:vacuolar acidification"/>
    <property type="evidence" value="ECO:0007669"/>
    <property type="project" value="TreeGrafter"/>
</dbReference>
<keyword evidence="5" id="KW-1185">Reference proteome</keyword>
<name>A0A9W7Y6K0_9FUNG</name>